<dbReference type="PANTHER" id="PTHR43244">
    <property type="match status" value="1"/>
</dbReference>
<dbReference type="Gene3D" id="3.20.20.30">
    <property type="entry name" value="Luciferase-like domain"/>
    <property type="match status" value="1"/>
</dbReference>
<dbReference type="AlphaFoldDB" id="A0A1H8YC24"/>
<evidence type="ECO:0000256" key="1">
    <source>
        <dbReference type="ARBA" id="ARBA00023002"/>
    </source>
</evidence>
<evidence type="ECO:0000313" key="4">
    <source>
        <dbReference type="Proteomes" id="UP000198582"/>
    </source>
</evidence>
<dbReference type="Pfam" id="PF00296">
    <property type="entry name" value="Bac_luciferase"/>
    <property type="match status" value="1"/>
</dbReference>
<dbReference type="Proteomes" id="UP000198582">
    <property type="component" value="Unassembled WGS sequence"/>
</dbReference>
<evidence type="ECO:0000259" key="2">
    <source>
        <dbReference type="Pfam" id="PF00296"/>
    </source>
</evidence>
<evidence type="ECO:0000313" key="3">
    <source>
        <dbReference type="EMBL" id="SEP49571.1"/>
    </source>
</evidence>
<dbReference type="STRING" id="394193.SAMN04489732_113109"/>
<accession>A0A1H8YC24</accession>
<keyword evidence="4" id="KW-1185">Reference proteome</keyword>
<dbReference type="GO" id="GO:0004497">
    <property type="term" value="F:monooxygenase activity"/>
    <property type="evidence" value="ECO:0007669"/>
    <property type="project" value="UniProtKB-KW"/>
</dbReference>
<name>A0A1H8YC24_9PSEU</name>
<keyword evidence="3" id="KW-0503">Monooxygenase</keyword>
<dbReference type="PANTHER" id="PTHR43244:SF1">
    <property type="entry name" value="5,10-METHYLENETETRAHYDROMETHANOPTERIN REDUCTASE"/>
    <property type="match status" value="1"/>
</dbReference>
<dbReference type="EMBL" id="FOEF01000013">
    <property type="protein sequence ID" value="SEP49571.1"/>
    <property type="molecule type" value="Genomic_DNA"/>
</dbReference>
<sequence>MILPEDRWWAAEPKWRAAEEYGFDHAWTYDHLGWRSLVDGPWFSAVPTLTAAAMVTSRIRLGTFVASPVARHPVPFARELITLDDVSDGRFVLGVGAGVDSSNYDAQVLEAPDLTPRQRADRFTEFVESLDGLLMTDRFDFAGEYYRAKGARNLPGTVQRPRLPFVVAANGPRTMTLAARFGAGWVTTGRGGTTLDEWWQGIAELSRVFDERLDAAGRERASIQRYLSLDAAPVFSLSSLDAFRDAVDRASALGFTDVIAHWPRSGGPYEGRESVLEKVVEDVLPTLHEA</sequence>
<organism evidence="3 4">
    <name type="scientific">Amycolatopsis saalfeldensis</name>
    <dbReference type="NCBI Taxonomy" id="394193"/>
    <lineage>
        <taxon>Bacteria</taxon>
        <taxon>Bacillati</taxon>
        <taxon>Actinomycetota</taxon>
        <taxon>Actinomycetes</taxon>
        <taxon>Pseudonocardiales</taxon>
        <taxon>Pseudonocardiaceae</taxon>
        <taxon>Amycolatopsis</taxon>
    </lineage>
</organism>
<protein>
    <submittedName>
        <fullName evidence="3">Luciferase-like monooxygenase</fullName>
    </submittedName>
</protein>
<dbReference type="SUPFAM" id="SSF51679">
    <property type="entry name" value="Bacterial luciferase-like"/>
    <property type="match status" value="1"/>
</dbReference>
<proteinExistence type="predicted"/>
<feature type="domain" description="Luciferase-like" evidence="2">
    <location>
        <begin position="16"/>
        <end position="228"/>
    </location>
</feature>
<reference evidence="3 4" key="1">
    <citation type="submission" date="2016-10" db="EMBL/GenBank/DDBJ databases">
        <authorList>
            <person name="de Groot N.N."/>
        </authorList>
    </citation>
    <scope>NUCLEOTIDE SEQUENCE [LARGE SCALE GENOMIC DNA]</scope>
    <source>
        <strain evidence="3 4">DSM 44993</strain>
    </source>
</reference>
<dbReference type="InterPro" id="IPR050564">
    <property type="entry name" value="F420-G6PD/mer"/>
</dbReference>
<dbReference type="GO" id="GO:0016705">
    <property type="term" value="F:oxidoreductase activity, acting on paired donors, with incorporation or reduction of molecular oxygen"/>
    <property type="evidence" value="ECO:0007669"/>
    <property type="project" value="InterPro"/>
</dbReference>
<dbReference type="InterPro" id="IPR011251">
    <property type="entry name" value="Luciferase-like_dom"/>
</dbReference>
<gene>
    <name evidence="3" type="ORF">SAMN04489732_113109</name>
</gene>
<keyword evidence="1" id="KW-0560">Oxidoreductase</keyword>
<dbReference type="InterPro" id="IPR036661">
    <property type="entry name" value="Luciferase-like_sf"/>
</dbReference>